<protein>
    <recommendedName>
        <fullName evidence="5">Oxidoreductase</fullName>
    </recommendedName>
</protein>
<name>A0A0S3EV95_9SPHN</name>
<dbReference type="InterPro" id="IPR002347">
    <property type="entry name" value="SDR_fam"/>
</dbReference>
<evidence type="ECO:0000313" key="4">
    <source>
        <dbReference type="Proteomes" id="UP000056968"/>
    </source>
</evidence>
<dbReference type="AlphaFoldDB" id="A0A0S3EV95"/>
<comment type="similarity">
    <text evidence="1">Belongs to the short-chain dehydrogenases/reductases (SDR) family.</text>
</comment>
<evidence type="ECO:0000256" key="1">
    <source>
        <dbReference type="ARBA" id="ARBA00006484"/>
    </source>
</evidence>
<dbReference type="EMBL" id="CP013264">
    <property type="protein sequence ID" value="ALR19349.1"/>
    <property type="molecule type" value="Genomic_DNA"/>
</dbReference>
<dbReference type="InterPro" id="IPR020904">
    <property type="entry name" value="Sc_DH/Rdtase_CS"/>
</dbReference>
<keyword evidence="4" id="KW-1185">Reference proteome</keyword>
<dbReference type="InterPro" id="IPR036291">
    <property type="entry name" value="NAD(P)-bd_dom_sf"/>
</dbReference>
<dbReference type="CDD" id="cd05233">
    <property type="entry name" value="SDR_c"/>
    <property type="match status" value="1"/>
</dbReference>
<dbReference type="PRINTS" id="PR00080">
    <property type="entry name" value="SDRFAMILY"/>
</dbReference>
<dbReference type="FunFam" id="3.40.50.720:FF:000084">
    <property type="entry name" value="Short-chain dehydrogenase reductase"/>
    <property type="match status" value="1"/>
</dbReference>
<dbReference type="PANTHER" id="PTHR42879">
    <property type="entry name" value="3-OXOACYL-(ACYL-CARRIER-PROTEIN) REDUCTASE"/>
    <property type="match status" value="1"/>
</dbReference>
<comment type="catalytic activity">
    <reaction evidence="2">
        <text>2,5-dichlorocyclohexa-2,5-dien-1,4-diol + NAD(+) = 2,5-dichlorohydroquinone + NADH + H(+)</text>
        <dbReference type="Rhea" id="RHEA:15741"/>
        <dbReference type="ChEBI" id="CHEBI:15378"/>
        <dbReference type="ChEBI" id="CHEBI:27545"/>
        <dbReference type="ChEBI" id="CHEBI:28975"/>
        <dbReference type="ChEBI" id="CHEBI:57540"/>
        <dbReference type="ChEBI" id="CHEBI:57945"/>
    </reaction>
</comment>
<dbReference type="Pfam" id="PF13561">
    <property type="entry name" value="adh_short_C2"/>
    <property type="match status" value="1"/>
</dbReference>
<dbReference type="InterPro" id="IPR050259">
    <property type="entry name" value="SDR"/>
</dbReference>
<dbReference type="RefSeq" id="WP_062061725.1">
    <property type="nucleotide sequence ID" value="NZ_CP013264.1"/>
</dbReference>
<dbReference type="PANTHER" id="PTHR42879:SF2">
    <property type="entry name" value="3-OXOACYL-[ACYL-CARRIER-PROTEIN] REDUCTASE FABG"/>
    <property type="match status" value="1"/>
</dbReference>
<dbReference type="GO" id="GO:0032787">
    <property type="term" value="P:monocarboxylic acid metabolic process"/>
    <property type="evidence" value="ECO:0007669"/>
    <property type="project" value="UniProtKB-ARBA"/>
</dbReference>
<evidence type="ECO:0000256" key="2">
    <source>
        <dbReference type="ARBA" id="ARBA00051383"/>
    </source>
</evidence>
<gene>
    <name evidence="3" type="ORF">ATN00_02530</name>
</gene>
<dbReference type="Proteomes" id="UP000056968">
    <property type="component" value="Chromosome"/>
</dbReference>
<reference evidence="3 4" key="1">
    <citation type="submission" date="2015-11" db="EMBL/GenBank/DDBJ databases">
        <title>A Two-component Flavoprotein Monooxygenase System MeaXY Responsible for para-Hydroxylation of 2-Methyl-6-ethylaniline and 2,6-Diethylaniline in Sphingobium baderi DE-13.</title>
        <authorList>
            <person name="Cheng M."/>
            <person name="Meng Q."/>
            <person name="Yang Y."/>
            <person name="Chu C."/>
            <person name="Yan X."/>
            <person name="He J."/>
            <person name="Li S."/>
        </authorList>
    </citation>
    <scope>NUCLEOTIDE SEQUENCE [LARGE SCALE GENOMIC DNA]</scope>
    <source>
        <strain evidence="3 4">DE-13</strain>
    </source>
</reference>
<evidence type="ECO:0008006" key="5">
    <source>
        <dbReference type="Google" id="ProtNLM"/>
    </source>
</evidence>
<sequence>MTMPLSGQTALITGSASGIGFAIARRFAEAGANVMLSGRNRDTGRAAEQALRDIGIAAKYMAVDVAREEDVRALVNATVDEFGSISILVNNAGPAAEAFGFGPLHSLPSAVFEQTMRIGLFGAFWCSKYAVPHMVEGGYGIILNISAMPATRALPNMGAYAMAKAGMDALGRQLANDYAAHGIRANNIVVGTVRPDEDDVSTLPADFDHDALDRAVGRTTMIGSVGQYADVAATALFLASPEARYITGANIPVEGGALSKVQYPDYTEIMSV</sequence>
<organism evidence="3 4">
    <name type="scientific">Sphingobium baderi</name>
    <dbReference type="NCBI Taxonomy" id="1332080"/>
    <lineage>
        <taxon>Bacteria</taxon>
        <taxon>Pseudomonadati</taxon>
        <taxon>Pseudomonadota</taxon>
        <taxon>Alphaproteobacteria</taxon>
        <taxon>Sphingomonadales</taxon>
        <taxon>Sphingomonadaceae</taxon>
        <taxon>Sphingobium</taxon>
    </lineage>
</organism>
<dbReference type="PROSITE" id="PS00061">
    <property type="entry name" value="ADH_SHORT"/>
    <property type="match status" value="1"/>
</dbReference>
<accession>A0A0S3EV95</accession>
<dbReference type="Gene3D" id="3.40.50.720">
    <property type="entry name" value="NAD(P)-binding Rossmann-like Domain"/>
    <property type="match status" value="1"/>
</dbReference>
<evidence type="ECO:0000313" key="3">
    <source>
        <dbReference type="EMBL" id="ALR19349.1"/>
    </source>
</evidence>
<dbReference type="STRING" id="1332080.ATN00_02530"/>
<dbReference type="PRINTS" id="PR00081">
    <property type="entry name" value="GDHRDH"/>
</dbReference>
<dbReference type="SUPFAM" id="SSF51735">
    <property type="entry name" value="NAD(P)-binding Rossmann-fold domains"/>
    <property type="match status" value="1"/>
</dbReference>
<proteinExistence type="inferred from homology"/>
<dbReference type="KEGG" id="sbd:ATN00_02530"/>